<gene>
    <name evidence="1" type="ORF">H103_07523</name>
</gene>
<dbReference type="Proteomes" id="UP000023758">
    <property type="component" value="Unassembled WGS sequence"/>
</dbReference>
<sequence length="120" mass="13412">MSRKTQESRGREAGVMGEFQPCQCRTPMARDGPVLLLHLNLNQSLNKSLNLNPMSTSMLHNKGSQVLASHGSGGFPWMVVRERPKPDFLVLVIQNGDGHRIIHSRNMPIIDGRLIWDGTQ</sequence>
<accession>A0A022VTA4</accession>
<dbReference type="AlphaFoldDB" id="A0A022VTA4"/>
<proteinExistence type="predicted"/>
<name>A0A022VTA4_TRIRU</name>
<protein>
    <submittedName>
        <fullName evidence="1">Uncharacterized protein</fullName>
    </submittedName>
</protein>
<dbReference type="HOGENOM" id="CLU_2238529_0_0_1"/>
<evidence type="ECO:0000313" key="1">
    <source>
        <dbReference type="EMBL" id="EZF48963.1"/>
    </source>
</evidence>
<reference evidence="1" key="1">
    <citation type="submission" date="2014-02" db="EMBL/GenBank/DDBJ databases">
        <title>The Genome Sequence of Trichophyton rubrum (morphotype fischeri) CBS 288.86.</title>
        <authorList>
            <consortium name="The Broad Institute Genomics Platform"/>
            <person name="Cuomo C.A."/>
            <person name="White T.C."/>
            <person name="Graser Y."/>
            <person name="Martinez-Rossi N."/>
            <person name="Heitman J."/>
            <person name="Young S.K."/>
            <person name="Zeng Q."/>
            <person name="Gargeya S."/>
            <person name="Abouelleil A."/>
            <person name="Alvarado L."/>
            <person name="Chapman S.B."/>
            <person name="Gainer-Dewar J."/>
            <person name="Goldberg J."/>
            <person name="Griggs A."/>
            <person name="Gujja S."/>
            <person name="Hansen M."/>
            <person name="Howarth C."/>
            <person name="Imamovic A."/>
            <person name="Larimer J."/>
            <person name="Martinez D."/>
            <person name="Murphy C."/>
            <person name="Pearson M.D."/>
            <person name="Persinoti G."/>
            <person name="Poon T."/>
            <person name="Priest M."/>
            <person name="Roberts A.D."/>
            <person name="Saif S."/>
            <person name="Shea T.D."/>
            <person name="Sykes S.N."/>
            <person name="Wortman J."/>
            <person name="Nusbaum C."/>
            <person name="Birren B."/>
        </authorList>
    </citation>
    <scope>NUCLEOTIDE SEQUENCE [LARGE SCALE GENOMIC DNA]</scope>
    <source>
        <strain evidence="1">CBS 288.86</strain>
    </source>
</reference>
<organism evidence="1">
    <name type="scientific">Trichophyton rubrum CBS 288.86</name>
    <dbReference type="NCBI Taxonomy" id="1215330"/>
    <lineage>
        <taxon>Eukaryota</taxon>
        <taxon>Fungi</taxon>
        <taxon>Dikarya</taxon>
        <taxon>Ascomycota</taxon>
        <taxon>Pezizomycotina</taxon>
        <taxon>Eurotiomycetes</taxon>
        <taxon>Eurotiomycetidae</taxon>
        <taxon>Onygenales</taxon>
        <taxon>Arthrodermataceae</taxon>
        <taxon>Trichophyton</taxon>
    </lineage>
</organism>
<dbReference type="EMBL" id="KK207915">
    <property type="protein sequence ID" value="EZF48963.1"/>
    <property type="molecule type" value="Genomic_DNA"/>
</dbReference>